<proteinExistence type="inferred from homology"/>
<evidence type="ECO:0000256" key="5">
    <source>
        <dbReference type="SAM" id="MobiDB-lite"/>
    </source>
</evidence>
<comment type="similarity">
    <text evidence="1">Belongs to the cyclin family. Cyclin C subfamily.</text>
</comment>
<feature type="region of interest" description="Disordered" evidence="5">
    <location>
        <begin position="372"/>
        <end position="477"/>
    </location>
</feature>
<name>A0A0D2ERR0_9EURO</name>
<feature type="compositionally biased region" description="Basic and acidic residues" evidence="5">
    <location>
        <begin position="462"/>
        <end position="477"/>
    </location>
</feature>
<feature type="domain" description="Cyclin-like" evidence="6">
    <location>
        <begin position="134"/>
        <end position="233"/>
    </location>
</feature>
<keyword evidence="8" id="KW-1185">Reference proteome</keyword>
<dbReference type="RefSeq" id="XP_013319007.1">
    <property type="nucleotide sequence ID" value="XM_013463553.1"/>
</dbReference>
<dbReference type="InterPro" id="IPR006671">
    <property type="entry name" value="Cyclin_N"/>
</dbReference>
<sequence length="477" mass="52745">MSRDCPDANLPSEFAVAMALPEPSHIPPLSLDPTYETRIDNNLKPGLNALPIEAPKTSYPWTQECECGGIGVHTHQATMNGAGSGDAPARRIGRLPNFVQVAKSYVFEQQIQKSLHDTGVSQAREDSIRLAGVQWIDNVRRALKLPVKTFNTAVVYYHKFRLQHSDGEYSFVDAAAAALFTACKIEDTLKKSRDILCAAHNLKVPRHEHLSPDDAAFEHQSRSVIGLERLMLEASGFDFRNRHPQDLMIKIAKLYNFQRTSPIVRTAYSMSLDLYRTFAPLKQQTAALAFACLELSGRLHAIENPRIWNGDDYASWKIDRGMVMETMLDLLELYTHHRTSTAVGPDFPVDTFLTVRIPLNVESEEKKISRYTEWVDGPDGSGSGDGRGGINNGNGVRAMNGSHNGSRSSSKNVSPKDVTSPSTNASSVSTAPTSVPGGGGALRQRMGERGREGTVRFILNPGREREERSIVELFRKD</sequence>
<evidence type="ECO:0000256" key="4">
    <source>
        <dbReference type="RuleBase" id="RU000383"/>
    </source>
</evidence>
<dbReference type="Proteomes" id="UP000054342">
    <property type="component" value="Unassembled WGS sequence"/>
</dbReference>
<dbReference type="OrthoDB" id="4951845at2759"/>
<keyword evidence="4" id="KW-0195">Cyclin</keyword>
<dbReference type="SMART" id="SM00385">
    <property type="entry name" value="CYCLIN"/>
    <property type="match status" value="2"/>
</dbReference>
<dbReference type="InterPro" id="IPR043198">
    <property type="entry name" value="Cyclin/Ssn8"/>
</dbReference>
<comment type="function">
    <text evidence="3">Component of the SRB8-11 complex. The SRB8-11 complex is a regulatory module of the Mediator complex which is itself involved in regulation of basal and activated RNA polymerase II-dependent transcription. The SRB8-11 complex may be involved in the transcriptional repression of a subset of genes regulated by Mediator. It may inhibit the association of the Mediator complex with RNA polymerase II to form the holoenzyme complex. The SRB8-11 complex phosphorylates the C-terminal domain (CTD) of the largest subunit of RNA polymerase II.</text>
</comment>
<dbReference type="HOGENOM" id="CLU_038278_1_0_1"/>
<feature type="compositionally biased region" description="Gly residues" evidence="5">
    <location>
        <begin position="379"/>
        <end position="392"/>
    </location>
</feature>
<dbReference type="GO" id="GO:0016538">
    <property type="term" value="F:cyclin-dependent protein serine/threonine kinase regulator activity"/>
    <property type="evidence" value="ECO:0007669"/>
    <property type="project" value="InterPro"/>
</dbReference>
<organism evidence="7 8">
    <name type="scientific">Exophiala xenobiotica</name>
    <dbReference type="NCBI Taxonomy" id="348802"/>
    <lineage>
        <taxon>Eukaryota</taxon>
        <taxon>Fungi</taxon>
        <taxon>Dikarya</taxon>
        <taxon>Ascomycota</taxon>
        <taxon>Pezizomycotina</taxon>
        <taxon>Eurotiomycetes</taxon>
        <taxon>Chaetothyriomycetidae</taxon>
        <taxon>Chaetothyriales</taxon>
        <taxon>Herpotrichiellaceae</taxon>
        <taxon>Exophiala</taxon>
    </lineage>
</organism>
<dbReference type="FunFam" id="1.10.472.10:FF:000073">
    <property type="entry name" value="C-type cyclin"/>
    <property type="match status" value="1"/>
</dbReference>
<evidence type="ECO:0000256" key="2">
    <source>
        <dbReference type="ARBA" id="ARBA00014912"/>
    </source>
</evidence>
<dbReference type="STRING" id="348802.A0A0D2ERR0"/>
<dbReference type="InterPro" id="IPR013763">
    <property type="entry name" value="Cyclin-like_dom"/>
</dbReference>
<dbReference type="AlphaFoldDB" id="A0A0D2ERR0"/>
<dbReference type="EMBL" id="KN847318">
    <property type="protein sequence ID" value="KIW58423.1"/>
    <property type="molecule type" value="Genomic_DNA"/>
</dbReference>
<gene>
    <name evidence="7" type="ORF">PV05_02944</name>
</gene>
<evidence type="ECO:0000313" key="8">
    <source>
        <dbReference type="Proteomes" id="UP000054342"/>
    </source>
</evidence>
<dbReference type="PANTHER" id="PTHR10026">
    <property type="entry name" value="CYCLIN"/>
    <property type="match status" value="1"/>
</dbReference>
<dbReference type="GeneID" id="25324852"/>
<evidence type="ECO:0000256" key="1">
    <source>
        <dbReference type="ARBA" id="ARBA00008638"/>
    </source>
</evidence>
<reference evidence="7 8" key="1">
    <citation type="submission" date="2015-01" db="EMBL/GenBank/DDBJ databases">
        <title>The Genome Sequence of Exophiala xenobiotica CBS118157.</title>
        <authorList>
            <consortium name="The Broad Institute Genomics Platform"/>
            <person name="Cuomo C."/>
            <person name="de Hoog S."/>
            <person name="Gorbushina A."/>
            <person name="Stielow B."/>
            <person name="Teixiera M."/>
            <person name="Abouelleil A."/>
            <person name="Chapman S.B."/>
            <person name="Priest M."/>
            <person name="Young S.K."/>
            <person name="Wortman J."/>
            <person name="Nusbaum C."/>
            <person name="Birren B."/>
        </authorList>
    </citation>
    <scope>NUCLEOTIDE SEQUENCE [LARGE SCALE GENOMIC DNA]</scope>
    <source>
        <strain evidence="7 8">CBS 118157</strain>
    </source>
</reference>
<evidence type="ECO:0000313" key="7">
    <source>
        <dbReference type="EMBL" id="KIW58423.1"/>
    </source>
</evidence>
<feature type="compositionally biased region" description="Polar residues" evidence="5">
    <location>
        <begin position="401"/>
        <end position="433"/>
    </location>
</feature>
<feature type="compositionally biased region" description="Basic and acidic residues" evidence="5">
    <location>
        <begin position="445"/>
        <end position="454"/>
    </location>
</feature>
<dbReference type="SUPFAM" id="SSF47954">
    <property type="entry name" value="Cyclin-like"/>
    <property type="match status" value="2"/>
</dbReference>
<protein>
    <recommendedName>
        <fullName evidence="2">RNA polymerase II holoenzyme cyclin-like subunit</fullName>
    </recommendedName>
</protein>
<dbReference type="Gene3D" id="1.10.472.10">
    <property type="entry name" value="Cyclin-like"/>
    <property type="match status" value="2"/>
</dbReference>
<evidence type="ECO:0000259" key="6">
    <source>
        <dbReference type="SMART" id="SM00385"/>
    </source>
</evidence>
<accession>A0A0D2ERR0</accession>
<evidence type="ECO:0000256" key="3">
    <source>
        <dbReference type="ARBA" id="ARBA00025278"/>
    </source>
</evidence>
<dbReference type="Pfam" id="PF00134">
    <property type="entry name" value="Cyclin_N"/>
    <property type="match status" value="1"/>
</dbReference>
<dbReference type="GO" id="GO:0006357">
    <property type="term" value="P:regulation of transcription by RNA polymerase II"/>
    <property type="evidence" value="ECO:0007669"/>
    <property type="project" value="InterPro"/>
</dbReference>
<feature type="domain" description="Cyclin-like" evidence="6">
    <location>
        <begin position="246"/>
        <end position="332"/>
    </location>
</feature>
<dbReference type="InterPro" id="IPR036915">
    <property type="entry name" value="Cyclin-like_sf"/>
</dbReference>
<dbReference type="CDD" id="cd20546">
    <property type="entry name" value="CYCLIN_SpCG1C_ScCTK2-like_rpt2"/>
    <property type="match status" value="1"/>
</dbReference>